<proteinExistence type="predicted"/>
<dbReference type="GO" id="GO:0006313">
    <property type="term" value="P:DNA transposition"/>
    <property type="evidence" value="ECO:0007669"/>
    <property type="project" value="InterPro"/>
</dbReference>
<protein>
    <submittedName>
        <fullName evidence="2">TnpA family transposase</fullName>
    </submittedName>
</protein>
<accession>A0A7W6PVM2</accession>
<dbReference type="InterPro" id="IPR002513">
    <property type="entry name" value="Tn3_Tnp_DDE_dom"/>
</dbReference>
<sequence length="465" mass="52657">MTEALGALNRKMPRNAKVRLRQQGKNRISITPFEPLPAALNLEAIKTELERRWPMTDLIDVLMETARQTGFLDEFTASGDRVVIDADTLRRRLVLCLYGLGTNAGLKRVSTGTEAASYAELLHVRRRFIHKEALRSATALVTNAILATRDQRIWGEAGTACASDSTKVGAWDQNLMAEWHVRYRGRGVMIYWHMERQATCIYSQLKRCSSSEVSAMIEGVLRHCTDQEIQRHYVDSHGQSEVGFAFCHLLGFELAPRLKAIARQKLYVPETAMRETLGNLTPILAREINWPLIERQYDEMIKYTAALKHRTADPEAILRRFASAAVQHPTYAALAELGKVIKTIFLCGYIGSEDLRRDIHAGLNVVENWNGAHSFIFFGKGGEIAANRLEDQELAVLALHLLQNCLVYVNTRMLQRVLTEPAWMKRMTAEDHRGLTPAIHAHINPYGRFEANLDRRIDFDLPLTA</sequence>
<evidence type="ECO:0000313" key="3">
    <source>
        <dbReference type="Proteomes" id="UP000590524"/>
    </source>
</evidence>
<evidence type="ECO:0000259" key="1">
    <source>
        <dbReference type="Pfam" id="PF01526"/>
    </source>
</evidence>
<feature type="domain" description="Tn3 transposase DDE" evidence="1">
    <location>
        <begin position="60"/>
        <end position="449"/>
    </location>
</feature>
<name>A0A7W6PVM2_9SPHN</name>
<gene>
    <name evidence="2" type="ORF">GGQ90_003337</name>
</gene>
<keyword evidence="3" id="KW-1185">Reference proteome</keyword>
<dbReference type="GO" id="GO:0004803">
    <property type="term" value="F:transposase activity"/>
    <property type="evidence" value="ECO:0007669"/>
    <property type="project" value="InterPro"/>
</dbReference>
<organism evidence="2 3">
    <name type="scientific">Sphingobium scionense</name>
    <dbReference type="NCBI Taxonomy" id="1404341"/>
    <lineage>
        <taxon>Bacteria</taxon>
        <taxon>Pseudomonadati</taxon>
        <taxon>Pseudomonadota</taxon>
        <taxon>Alphaproteobacteria</taxon>
        <taxon>Sphingomonadales</taxon>
        <taxon>Sphingomonadaceae</taxon>
        <taxon>Sphingobium</taxon>
    </lineage>
</organism>
<evidence type="ECO:0000313" key="2">
    <source>
        <dbReference type="EMBL" id="MBB4149545.1"/>
    </source>
</evidence>
<dbReference type="EMBL" id="JACIEU010000013">
    <property type="protein sequence ID" value="MBB4149545.1"/>
    <property type="molecule type" value="Genomic_DNA"/>
</dbReference>
<dbReference type="Pfam" id="PF01526">
    <property type="entry name" value="DDE_Tnp_Tn3"/>
    <property type="match status" value="1"/>
</dbReference>
<dbReference type="Proteomes" id="UP000590524">
    <property type="component" value="Unassembled WGS sequence"/>
</dbReference>
<dbReference type="AlphaFoldDB" id="A0A7W6PVM2"/>
<reference evidence="2 3" key="1">
    <citation type="submission" date="2020-08" db="EMBL/GenBank/DDBJ databases">
        <title>Genomic Encyclopedia of Type Strains, Phase IV (KMG-IV): sequencing the most valuable type-strain genomes for metagenomic binning, comparative biology and taxonomic classification.</title>
        <authorList>
            <person name="Goeker M."/>
        </authorList>
    </citation>
    <scope>NUCLEOTIDE SEQUENCE [LARGE SCALE GENOMIC DNA]</scope>
    <source>
        <strain evidence="2 3">DSM 19371</strain>
    </source>
</reference>
<comment type="caution">
    <text evidence="2">The sequence shown here is derived from an EMBL/GenBank/DDBJ whole genome shotgun (WGS) entry which is preliminary data.</text>
</comment>